<dbReference type="Pfam" id="PF04424">
    <property type="entry name" value="MINDY_DUB"/>
    <property type="match status" value="1"/>
</dbReference>
<dbReference type="InterPro" id="IPR033979">
    <property type="entry name" value="MINDY_domain"/>
</dbReference>
<feature type="compositionally biased region" description="Polar residues" evidence="1">
    <location>
        <begin position="96"/>
        <end position="114"/>
    </location>
</feature>
<feature type="compositionally biased region" description="Basic and acidic residues" evidence="1">
    <location>
        <begin position="178"/>
        <end position="199"/>
    </location>
</feature>
<reference evidence="3 4" key="1">
    <citation type="journal article" date="2014" name="Genome Announc.">
        <title>Draft genome sequence of the pathogenic fungus Scedosporium apiospermum.</title>
        <authorList>
            <person name="Vandeputte P."/>
            <person name="Ghamrawi S."/>
            <person name="Rechenmann M."/>
            <person name="Iltis A."/>
            <person name="Giraud S."/>
            <person name="Fleury M."/>
            <person name="Thornton C."/>
            <person name="Delhaes L."/>
            <person name="Meyer W."/>
            <person name="Papon N."/>
            <person name="Bouchara J.P."/>
        </authorList>
    </citation>
    <scope>NUCLEOTIDE SEQUENCE [LARGE SCALE GENOMIC DNA]</scope>
    <source>
        <strain evidence="3 4">IHEM 14462</strain>
    </source>
</reference>
<dbReference type="GO" id="GO:1990380">
    <property type="term" value="F:K48-linked deubiquitinase activity"/>
    <property type="evidence" value="ECO:0007669"/>
    <property type="project" value="InterPro"/>
</dbReference>
<dbReference type="VEuPathDB" id="FungiDB:SAPIO_CDS0921"/>
<evidence type="ECO:0000256" key="1">
    <source>
        <dbReference type="SAM" id="MobiDB-lite"/>
    </source>
</evidence>
<dbReference type="InterPro" id="IPR007518">
    <property type="entry name" value="MINDY"/>
</dbReference>
<dbReference type="OMA" id="DEIVWET"/>
<feature type="compositionally biased region" description="Basic and acidic residues" evidence="1">
    <location>
        <begin position="670"/>
        <end position="700"/>
    </location>
</feature>
<dbReference type="GO" id="GO:0004843">
    <property type="term" value="F:cysteine-type deubiquitinase activity"/>
    <property type="evidence" value="ECO:0007669"/>
    <property type="project" value="InterPro"/>
</dbReference>
<dbReference type="GO" id="GO:0005829">
    <property type="term" value="C:cytosol"/>
    <property type="evidence" value="ECO:0007669"/>
    <property type="project" value="TreeGrafter"/>
</dbReference>
<feature type="compositionally biased region" description="Polar residues" evidence="1">
    <location>
        <begin position="723"/>
        <end position="734"/>
    </location>
</feature>
<feature type="compositionally biased region" description="Polar residues" evidence="1">
    <location>
        <begin position="225"/>
        <end position="253"/>
    </location>
</feature>
<feature type="region of interest" description="Disordered" evidence="1">
    <location>
        <begin position="595"/>
        <end position="652"/>
    </location>
</feature>
<evidence type="ECO:0000313" key="3">
    <source>
        <dbReference type="EMBL" id="KEZ46074.1"/>
    </source>
</evidence>
<dbReference type="GO" id="GO:0071944">
    <property type="term" value="C:cell periphery"/>
    <property type="evidence" value="ECO:0007669"/>
    <property type="project" value="TreeGrafter"/>
</dbReference>
<dbReference type="HOGENOM" id="CLU_007080_1_1_1"/>
<dbReference type="PANTHER" id="PTHR18063">
    <property type="entry name" value="NF-E2 INDUCIBLE PROTEIN"/>
    <property type="match status" value="1"/>
</dbReference>
<accession>A0A084GFG2</accession>
<evidence type="ECO:0000313" key="4">
    <source>
        <dbReference type="Proteomes" id="UP000028545"/>
    </source>
</evidence>
<feature type="compositionally biased region" description="Polar residues" evidence="1">
    <location>
        <begin position="621"/>
        <end position="630"/>
    </location>
</feature>
<dbReference type="GO" id="GO:0071108">
    <property type="term" value="P:protein K48-linked deubiquitination"/>
    <property type="evidence" value="ECO:0007669"/>
    <property type="project" value="TreeGrafter"/>
</dbReference>
<dbReference type="OrthoDB" id="10261212at2759"/>
<proteinExistence type="predicted"/>
<evidence type="ECO:0000259" key="2">
    <source>
        <dbReference type="Pfam" id="PF04424"/>
    </source>
</evidence>
<dbReference type="GO" id="GO:0016807">
    <property type="term" value="F:cysteine-type carboxypeptidase activity"/>
    <property type="evidence" value="ECO:0007669"/>
    <property type="project" value="TreeGrafter"/>
</dbReference>
<feature type="compositionally biased region" description="Polar residues" evidence="1">
    <location>
        <begin position="1"/>
        <end position="18"/>
    </location>
</feature>
<feature type="compositionally biased region" description="Low complexity" evidence="1">
    <location>
        <begin position="802"/>
        <end position="840"/>
    </location>
</feature>
<feature type="region of interest" description="Disordered" evidence="1">
    <location>
        <begin position="666"/>
        <end position="849"/>
    </location>
</feature>
<comment type="caution">
    <text evidence="3">The sequence shown here is derived from an EMBL/GenBank/DDBJ whole genome shotgun (WGS) entry which is preliminary data.</text>
</comment>
<sequence>MISAGNNNQSDTTGNTPASLRPGGPGIVQDPNIWEDADLRQPQGGSSHLDAPQTFAPSSSHGSETNPFLRKMAEEKTGSSTNTSAPSGAFDRLSLNEPSNNPWDTLPSTNTGSSVVIGHGLDGTKDPWAMDDPARQPAAVSLSSQPTLTAPANDGEDLLIWADEPTRPPKQPISTPSKIDDDKVDSEKNVWDDGLKRTPADTGKAPAVPEIRTEEPSEEWDMIFNDSSARDNSTPQDLLTSSTTPLRETTSGKSVAPSPEPTTSQTQAYVPPPRPPPRTTGREVTEMYHIKSINWYDHRASRNPRTSPILVQNANGPCPLVALVNALVLTHPPENEDTPIIQVLKSREQISISLLLDAVVDELISIPRQGSGELPDMTDLYNFLKGLDTGMNVNPRFIPSEDVAERIKATYLSHVPAYERDQCIPGVFEATKEMELYATFAIPLVHGWLPSSSELVYDSLKRRATSYEEAQHLLFLEEELNEKLENPNSSGLTPEEQVLYQDLLIIKTFLHGSATQLTPWGLEVLRKAMEPGMVAILFRNDHFSTLYKHPKTLGLLTLVTDAGYAGHQEVVWESLRNVNGDVEFYSGDFRIVSGAETGRGGQNVPGAFPGSTGEGDWPTPGASSDNQEGWTTVRGRGNGGRHDEPQRSLNLEQEDQDYAMALQLQEEEDERHRQEQEARRQQERRFSERVMEQQGRHRPEPFSNRSSLPAIPNRTSGLRRPSGATTTTTPSQQVVRPLVPPPGTPVGRPAVHRPGDASADDAPPSYDESANDTPFRPPVGHPSHPSSVPGGVSQQQESYAGPRRSSAAMVASSSSPRPLQPPIQRRPVPPSAIAGSSSGSTRDRDCVVM</sequence>
<dbReference type="AlphaFoldDB" id="A0A084GFG2"/>
<protein>
    <submittedName>
        <fullName evidence="3">DUF455 domain-containing protein</fullName>
    </submittedName>
</protein>
<feature type="compositionally biased region" description="Low complexity" evidence="1">
    <location>
        <begin position="781"/>
        <end position="793"/>
    </location>
</feature>
<feature type="region of interest" description="Disordered" evidence="1">
    <location>
        <begin position="1"/>
        <end position="283"/>
    </location>
</feature>
<feature type="compositionally biased region" description="Low complexity" evidence="1">
    <location>
        <begin position="756"/>
        <end position="768"/>
    </location>
</feature>
<feature type="domain" description="MINDY deubiquitinase" evidence="2">
    <location>
        <begin position="287"/>
        <end position="589"/>
    </location>
</feature>
<dbReference type="EMBL" id="JOWA01000044">
    <property type="protein sequence ID" value="KEZ46074.1"/>
    <property type="molecule type" value="Genomic_DNA"/>
</dbReference>
<dbReference type="Proteomes" id="UP000028545">
    <property type="component" value="Unassembled WGS sequence"/>
</dbReference>
<dbReference type="KEGG" id="sapo:SAPIO_CDS0921"/>
<dbReference type="PANTHER" id="PTHR18063:SF6">
    <property type="entry name" value="UBIQUITIN CARBOXYL-TERMINAL HYDROLASE"/>
    <property type="match status" value="1"/>
</dbReference>
<feature type="compositionally biased region" description="Polar residues" evidence="1">
    <location>
        <begin position="55"/>
        <end position="66"/>
    </location>
</feature>
<name>A0A084GFG2_PSEDA</name>
<feature type="compositionally biased region" description="Polar residues" evidence="1">
    <location>
        <begin position="141"/>
        <end position="150"/>
    </location>
</feature>
<gene>
    <name evidence="3" type="ORF">SAPIO_CDS0921</name>
</gene>
<keyword evidence="4" id="KW-1185">Reference proteome</keyword>
<dbReference type="GeneID" id="27719073"/>
<organism evidence="3 4">
    <name type="scientific">Pseudallescheria apiosperma</name>
    <name type="common">Scedosporium apiospermum</name>
    <dbReference type="NCBI Taxonomy" id="563466"/>
    <lineage>
        <taxon>Eukaryota</taxon>
        <taxon>Fungi</taxon>
        <taxon>Dikarya</taxon>
        <taxon>Ascomycota</taxon>
        <taxon>Pezizomycotina</taxon>
        <taxon>Sordariomycetes</taxon>
        <taxon>Hypocreomycetidae</taxon>
        <taxon>Microascales</taxon>
        <taxon>Microascaceae</taxon>
        <taxon>Scedosporium</taxon>
    </lineage>
</organism>
<dbReference type="RefSeq" id="XP_016645873.1">
    <property type="nucleotide sequence ID" value="XM_016783599.1"/>
</dbReference>